<dbReference type="RefSeq" id="XP_030989823.1">
    <property type="nucleotide sequence ID" value="XM_031132769.1"/>
</dbReference>
<dbReference type="GO" id="GO:0045944">
    <property type="term" value="P:positive regulation of transcription by RNA polymerase II"/>
    <property type="evidence" value="ECO:0007669"/>
    <property type="project" value="TreeGrafter"/>
</dbReference>
<comment type="subcellular location">
    <subcellularLocation>
        <location evidence="1">Nucleus</location>
    </subcellularLocation>
</comment>
<dbReference type="GO" id="GO:0008270">
    <property type="term" value="F:zinc ion binding"/>
    <property type="evidence" value="ECO:0007669"/>
    <property type="project" value="InterPro"/>
</dbReference>
<dbReference type="PANTHER" id="PTHR47782:SF2">
    <property type="entry name" value="TRANSCRIPTION FACTOR, PUTATIVE (AFU_ORTHOLOGUE AFUA_4G12570)-RELATED"/>
    <property type="match status" value="1"/>
</dbReference>
<dbReference type="GO" id="GO:0005634">
    <property type="term" value="C:nucleus"/>
    <property type="evidence" value="ECO:0007669"/>
    <property type="project" value="UniProtKB-SubCell"/>
</dbReference>
<feature type="domain" description="Zn(2)-C6 fungal-type" evidence="8">
    <location>
        <begin position="29"/>
        <end position="60"/>
    </location>
</feature>
<dbReference type="PROSITE" id="PS50048">
    <property type="entry name" value="ZN2_CY6_FUNGAL_2"/>
    <property type="match status" value="1"/>
</dbReference>
<dbReference type="AlphaFoldDB" id="A0A507AGU4"/>
<dbReference type="SMART" id="SM00906">
    <property type="entry name" value="Fungal_trans"/>
    <property type="match status" value="1"/>
</dbReference>
<keyword evidence="6" id="KW-0804">Transcription</keyword>
<keyword evidence="10" id="KW-1185">Reference proteome</keyword>
<keyword evidence="5" id="KW-0238">DNA-binding</keyword>
<dbReference type="Pfam" id="PF00172">
    <property type="entry name" value="Zn_clus"/>
    <property type="match status" value="1"/>
</dbReference>
<evidence type="ECO:0000313" key="10">
    <source>
        <dbReference type="Proteomes" id="UP000319257"/>
    </source>
</evidence>
<dbReference type="SUPFAM" id="SSF57701">
    <property type="entry name" value="Zn2/Cys6 DNA-binding domain"/>
    <property type="match status" value="1"/>
</dbReference>
<protein>
    <recommendedName>
        <fullName evidence="8">Zn(2)-C6 fungal-type domain-containing protein</fullName>
    </recommendedName>
</protein>
<evidence type="ECO:0000256" key="5">
    <source>
        <dbReference type="ARBA" id="ARBA00023125"/>
    </source>
</evidence>
<keyword evidence="3" id="KW-0862">Zinc</keyword>
<dbReference type="CDD" id="cd12148">
    <property type="entry name" value="fungal_TF_MHR"/>
    <property type="match status" value="1"/>
</dbReference>
<dbReference type="GO" id="GO:0043565">
    <property type="term" value="F:sequence-specific DNA binding"/>
    <property type="evidence" value="ECO:0007669"/>
    <property type="project" value="TreeGrafter"/>
</dbReference>
<dbReference type="STRING" id="1093900.A0A507AGU4"/>
<dbReference type="InterPro" id="IPR036864">
    <property type="entry name" value="Zn2-C6_fun-type_DNA-bd_sf"/>
</dbReference>
<evidence type="ECO:0000256" key="3">
    <source>
        <dbReference type="ARBA" id="ARBA00022833"/>
    </source>
</evidence>
<dbReference type="PANTHER" id="PTHR47782">
    <property type="entry name" value="ZN(II)2CYS6 TRANSCRIPTION FACTOR (EUROFUNG)-RELATED"/>
    <property type="match status" value="1"/>
</dbReference>
<organism evidence="9 10">
    <name type="scientific">Thyridium curvatum</name>
    <dbReference type="NCBI Taxonomy" id="1093900"/>
    <lineage>
        <taxon>Eukaryota</taxon>
        <taxon>Fungi</taxon>
        <taxon>Dikarya</taxon>
        <taxon>Ascomycota</taxon>
        <taxon>Pezizomycotina</taxon>
        <taxon>Sordariomycetes</taxon>
        <taxon>Sordariomycetidae</taxon>
        <taxon>Thyridiales</taxon>
        <taxon>Thyridiaceae</taxon>
        <taxon>Thyridium</taxon>
    </lineage>
</organism>
<dbReference type="InterPro" id="IPR007219">
    <property type="entry name" value="XnlR_reg_dom"/>
</dbReference>
<evidence type="ECO:0000313" key="9">
    <source>
        <dbReference type="EMBL" id="TPX08112.1"/>
    </source>
</evidence>
<dbReference type="OrthoDB" id="9970124at2759"/>
<dbReference type="GO" id="GO:0006351">
    <property type="term" value="P:DNA-templated transcription"/>
    <property type="evidence" value="ECO:0007669"/>
    <property type="project" value="InterPro"/>
</dbReference>
<dbReference type="GO" id="GO:0000981">
    <property type="term" value="F:DNA-binding transcription factor activity, RNA polymerase II-specific"/>
    <property type="evidence" value="ECO:0007669"/>
    <property type="project" value="InterPro"/>
</dbReference>
<sequence length="658" mass="72443">MEPEASSAHAASTHPARDVVLKVSQVFSACAFCKARKIRCDGSAPCGGCTKFGRASTCSLSSMQQTHGRDYVTYLQRRIQKLKGDIERVQRDPTATLGETADHGHDDPIGLHGDFSGRADSEGHRSMIDALISDIGALPILASSYQGSSSDGPSLSTVVLGAASKNPIQAEAPEPTTLAEAQPLLPKHSTAQKLAHHYITNIYPRLPFFSIQGFWTQFEYVYSAATQEVPPSTNTASASQDPAALLSPERLDHTAGSVNHGYSCFTVLIVLAIATSSLSRSTDSIISNNAERLFHAALLFRESAILPNTVVGVQSILFLIQYATLNPSSLNAWYLIGVGIRLCTDLGLHQDPQPLGSTPPSLLETRRRLWWSMYSFDRSMSIGLGRPREISDNVIGAELPSFQIGSTASEVEISGYLQRYRILQLQSLIYDGLNTTPEQSDRSTDQTLADLRDKLNSWAHNNSPLHTQELVESEYLMGMMLLCRPCRLIPQRTPEELLELWNSALNFARIYRTLAESNGIFYVQIASEKVYWTGLAMLFVYWKLRTGRIRPIELWMAVKDVTFILRTLAERWEEGKVLGENFEKTSAKVIELIEGVSSQGGQGITTDIDSAMPDEVKSFPRYSSLTSIWTADRVGGYPGASPQSEDMLQSLIAEIVRG</sequence>
<dbReference type="InterPro" id="IPR001138">
    <property type="entry name" value="Zn2Cys6_DnaBD"/>
</dbReference>
<comment type="caution">
    <text evidence="9">The sequence shown here is derived from an EMBL/GenBank/DDBJ whole genome shotgun (WGS) entry which is preliminary data.</text>
</comment>
<keyword evidence="2" id="KW-0479">Metal-binding</keyword>
<dbReference type="EMBL" id="SKBQ01000080">
    <property type="protein sequence ID" value="TPX08112.1"/>
    <property type="molecule type" value="Genomic_DNA"/>
</dbReference>
<evidence type="ECO:0000256" key="2">
    <source>
        <dbReference type="ARBA" id="ARBA00022723"/>
    </source>
</evidence>
<keyword evidence="7" id="KW-0539">Nucleus</keyword>
<accession>A0A507AGU4</accession>
<dbReference type="Proteomes" id="UP000319257">
    <property type="component" value="Unassembled WGS sequence"/>
</dbReference>
<gene>
    <name evidence="9" type="ORF">E0L32_010179</name>
</gene>
<evidence type="ECO:0000259" key="8">
    <source>
        <dbReference type="PROSITE" id="PS50048"/>
    </source>
</evidence>
<dbReference type="CDD" id="cd00067">
    <property type="entry name" value="GAL4"/>
    <property type="match status" value="1"/>
</dbReference>
<keyword evidence="4" id="KW-0805">Transcription regulation</keyword>
<evidence type="ECO:0000256" key="4">
    <source>
        <dbReference type="ARBA" id="ARBA00023015"/>
    </source>
</evidence>
<proteinExistence type="predicted"/>
<evidence type="ECO:0000256" key="7">
    <source>
        <dbReference type="ARBA" id="ARBA00023242"/>
    </source>
</evidence>
<dbReference type="SMART" id="SM00066">
    <property type="entry name" value="GAL4"/>
    <property type="match status" value="1"/>
</dbReference>
<dbReference type="GeneID" id="41977626"/>
<dbReference type="InterPro" id="IPR052202">
    <property type="entry name" value="Yeast_MetPath_Reg"/>
</dbReference>
<dbReference type="PROSITE" id="PS00463">
    <property type="entry name" value="ZN2_CY6_FUNGAL_1"/>
    <property type="match status" value="1"/>
</dbReference>
<name>A0A507AGU4_9PEZI</name>
<dbReference type="InParanoid" id="A0A507AGU4"/>
<dbReference type="Pfam" id="PF04082">
    <property type="entry name" value="Fungal_trans"/>
    <property type="match status" value="1"/>
</dbReference>
<evidence type="ECO:0000256" key="6">
    <source>
        <dbReference type="ARBA" id="ARBA00023163"/>
    </source>
</evidence>
<dbReference type="Gene3D" id="4.10.240.10">
    <property type="entry name" value="Zn(2)-C6 fungal-type DNA-binding domain"/>
    <property type="match status" value="1"/>
</dbReference>
<evidence type="ECO:0000256" key="1">
    <source>
        <dbReference type="ARBA" id="ARBA00004123"/>
    </source>
</evidence>
<reference evidence="9 10" key="1">
    <citation type="submission" date="2019-06" db="EMBL/GenBank/DDBJ databases">
        <title>Draft genome sequence of the filamentous fungus Phialemoniopsis curvata isolated from diesel fuel.</title>
        <authorList>
            <person name="Varaljay V.A."/>
            <person name="Lyon W.J."/>
            <person name="Crouch A.L."/>
            <person name="Drake C.E."/>
            <person name="Hollomon J.M."/>
            <person name="Nadeau L.J."/>
            <person name="Nunn H.S."/>
            <person name="Stevenson B.S."/>
            <person name="Bojanowski C.L."/>
            <person name="Crookes-Goodson W.J."/>
        </authorList>
    </citation>
    <scope>NUCLEOTIDE SEQUENCE [LARGE SCALE GENOMIC DNA]</scope>
    <source>
        <strain evidence="9 10">D216</strain>
    </source>
</reference>